<dbReference type="KEGG" id="wgl:WIGMOR_0313"/>
<dbReference type="PANTHER" id="PTHR46986:SF1">
    <property type="entry name" value="ENDORIBONUCLEASE YBEY, CHLOROPLASTIC"/>
    <property type="match status" value="1"/>
</dbReference>
<dbReference type="GO" id="GO:0004521">
    <property type="term" value="F:RNA endonuclease activity"/>
    <property type="evidence" value="ECO:0007669"/>
    <property type="project" value="UniProtKB-UniRule"/>
</dbReference>
<dbReference type="InterPro" id="IPR020549">
    <property type="entry name" value="YbeY_CS"/>
</dbReference>
<dbReference type="GO" id="GO:0005737">
    <property type="term" value="C:cytoplasm"/>
    <property type="evidence" value="ECO:0007669"/>
    <property type="project" value="UniProtKB-SubCell"/>
</dbReference>
<accession>H6Q5V4</accession>
<sequence length="111" mass="13075">MRLVNKCEIHLLNKKFLKKNYPTNILAFPYDVQLNKNVLFLGDLVVCNKIIQEEAHQQKKIIDAHWAHIIVHGTLHLLGYDHVNSSKNKKIMQLLEIKILRFLGYNNPYEK</sequence>
<organism evidence="9 10">
    <name type="scientific">Wigglesworthia glossinidia endosymbiont of Glossina morsitans morsitans</name>
    <name type="common">Yale colony</name>
    <dbReference type="NCBI Taxonomy" id="1142511"/>
    <lineage>
        <taxon>Bacteria</taxon>
        <taxon>Pseudomonadati</taxon>
        <taxon>Pseudomonadota</taxon>
        <taxon>Gammaproteobacteria</taxon>
        <taxon>Enterobacterales</taxon>
        <taxon>Erwiniaceae</taxon>
        <taxon>Wigglesworthia</taxon>
    </lineage>
</organism>
<dbReference type="EMBL" id="CP003315">
    <property type="protein sequence ID" value="AFA41150.1"/>
    <property type="molecule type" value="Genomic_DNA"/>
</dbReference>
<comment type="cofactor">
    <cofactor evidence="8">
        <name>Zn(2+)</name>
        <dbReference type="ChEBI" id="CHEBI:29105"/>
    </cofactor>
    <text evidence="8">Binds 1 zinc ion.</text>
</comment>
<keyword evidence="5 8" id="KW-0255">Endonuclease</keyword>
<evidence type="ECO:0000256" key="1">
    <source>
        <dbReference type="ARBA" id="ARBA00010875"/>
    </source>
</evidence>
<dbReference type="HOGENOM" id="CLU_106710_0_2_6"/>
<dbReference type="GO" id="GO:0004222">
    <property type="term" value="F:metalloendopeptidase activity"/>
    <property type="evidence" value="ECO:0007669"/>
    <property type="project" value="InterPro"/>
</dbReference>
<reference evidence="9 10" key="1">
    <citation type="journal article" date="2012" name="MBio">
        <title>Insight into the transmission biology and species-specific functional capabilities of tsetse (Diptera: glossinidae) obligate symbiont wigglesworthia.</title>
        <authorList>
            <person name="Rio R.V."/>
            <person name="Symula R.E."/>
            <person name="Wang J."/>
            <person name="Lohs C."/>
            <person name="Wu Y.N."/>
            <person name="Snyder A.K."/>
            <person name="Bjornson R.D."/>
            <person name="Oshima K."/>
            <person name="Biehl B.S."/>
            <person name="Perna N.T."/>
            <person name="Hattori M."/>
            <person name="Aksoy S."/>
        </authorList>
    </citation>
    <scope>NUCLEOTIDE SEQUENCE [LARGE SCALE GENOMIC DNA]</scope>
    <source>
        <strain evidence="9">WGM</strain>
    </source>
</reference>
<dbReference type="GO" id="GO:0006364">
    <property type="term" value="P:rRNA processing"/>
    <property type="evidence" value="ECO:0007669"/>
    <property type="project" value="UniProtKB-UniRule"/>
</dbReference>
<dbReference type="PROSITE" id="PS01306">
    <property type="entry name" value="UPF0054"/>
    <property type="match status" value="1"/>
</dbReference>
<evidence type="ECO:0000313" key="10">
    <source>
        <dbReference type="Proteomes" id="UP000009061"/>
    </source>
</evidence>
<evidence type="ECO:0000256" key="4">
    <source>
        <dbReference type="ARBA" id="ARBA00022723"/>
    </source>
</evidence>
<evidence type="ECO:0000256" key="8">
    <source>
        <dbReference type="HAMAP-Rule" id="MF_00009"/>
    </source>
</evidence>
<evidence type="ECO:0000313" key="9">
    <source>
        <dbReference type="EMBL" id="AFA41150.1"/>
    </source>
</evidence>
<name>H6Q5V4_WIGGL</name>
<evidence type="ECO:0000256" key="2">
    <source>
        <dbReference type="ARBA" id="ARBA00022517"/>
    </source>
</evidence>
<feature type="binding site" evidence="8">
    <location>
        <position position="72"/>
    </location>
    <ligand>
        <name>Zn(2+)</name>
        <dbReference type="ChEBI" id="CHEBI:29105"/>
        <note>catalytic</note>
    </ligand>
</feature>
<keyword evidence="8" id="KW-0963">Cytoplasm</keyword>
<keyword evidence="3 8" id="KW-0540">Nuclease</keyword>
<dbReference type="InterPro" id="IPR002036">
    <property type="entry name" value="YbeY"/>
</dbReference>
<dbReference type="PANTHER" id="PTHR46986">
    <property type="entry name" value="ENDORIBONUCLEASE YBEY, CHLOROPLASTIC"/>
    <property type="match status" value="1"/>
</dbReference>
<feature type="binding site" evidence="8">
    <location>
        <position position="82"/>
    </location>
    <ligand>
        <name>Zn(2+)</name>
        <dbReference type="ChEBI" id="CHEBI:29105"/>
        <note>catalytic</note>
    </ligand>
</feature>
<comment type="similarity">
    <text evidence="1 8">Belongs to the endoribonuclease YbeY family.</text>
</comment>
<dbReference type="SUPFAM" id="SSF55486">
    <property type="entry name" value="Metalloproteases ('zincins'), catalytic domain"/>
    <property type="match status" value="1"/>
</dbReference>
<dbReference type="InterPro" id="IPR023091">
    <property type="entry name" value="MetalPrtase_cat_dom_sf_prd"/>
</dbReference>
<comment type="function">
    <text evidence="8">Single strand-specific metallo-endoribonuclease involved in late-stage 70S ribosome quality control and in maturation of the 3' terminus of the 16S rRNA.</text>
</comment>
<protein>
    <recommendedName>
        <fullName evidence="8">Endoribonuclease YbeY</fullName>
        <ecNumber evidence="8">3.1.-.-</ecNumber>
    </recommendedName>
</protein>
<dbReference type="GO" id="GO:0008270">
    <property type="term" value="F:zinc ion binding"/>
    <property type="evidence" value="ECO:0007669"/>
    <property type="project" value="UniProtKB-UniRule"/>
</dbReference>
<evidence type="ECO:0000256" key="7">
    <source>
        <dbReference type="ARBA" id="ARBA00022833"/>
    </source>
</evidence>
<proteinExistence type="inferred from homology"/>
<dbReference type="Gene3D" id="3.40.390.30">
    <property type="entry name" value="Metalloproteases ('zincins'), catalytic domain"/>
    <property type="match status" value="1"/>
</dbReference>
<keyword evidence="10" id="KW-1185">Reference proteome</keyword>
<evidence type="ECO:0000256" key="5">
    <source>
        <dbReference type="ARBA" id="ARBA00022759"/>
    </source>
</evidence>
<keyword evidence="2 8" id="KW-0690">Ribosome biogenesis</keyword>
<dbReference type="EC" id="3.1.-.-" evidence="8"/>
<dbReference type="Pfam" id="PF02130">
    <property type="entry name" value="YbeY"/>
    <property type="match status" value="1"/>
</dbReference>
<comment type="subcellular location">
    <subcellularLocation>
        <location evidence="8">Cytoplasm</location>
    </subcellularLocation>
</comment>
<keyword evidence="4 8" id="KW-0479">Metal-binding</keyword>
<dbReference type="HAMAP" id="MF_00009">
    <property type="entry name" value="Endoribonucl_YbeY"/>
    <property type="match status" value="1"/>
</dbReference>
<dbReference type="AlphaFoldDB" id="H6Q5V4"/>
<dbReference type="Proteomes" id="UP000009061">
    <property type="component" value="Chromosome"/>
</dbReference>
<keyword evidence="6 8" id="KW-0378">Hydrolase</keyword>
<dbReference type="STRING" id="1142511.WIGMOR_0313"/>
<evidence type="ECO:0000256" key="6">
    <source>
        <dbReference type="ARBA" id="ARBA00022801"/>
    </source>
</evidence>
<keyword evidence="7 8" id="KW-0862">Zinc</keyword>
<gene>
    <name evidence="8 9" type="primary">ybeY</name>
    <name evidence="9" type="ORF">WIGMOR_0313</name>
</gene>
<dbReference type="eggNOG" id="COG0319">
    <property type="taxonomic scope" value="Bacteria"/>
</dbReference>
<feature type="binding site" evidence="8">
    <location>
        <position position="76"/>
    </location>
    <ligand>
        <name>Zn(2+)</name>
        <dbReference type="ChEBI" id="CHEBI:29105"/>
        <note>catalytic</note>
    </ligand>
</feature>
<dbReference type="NCBIfam" id="TIGR00043">
    <property type="entry name" value="rRNA maturation RNase YbeY"/>
    <property type="match status" value="1"/>
</dbReference>
<dbReference type="RefSeq" id="WP_014354089.1">
    <property type="nucleotide sequence ID" value="NC_016893.1"/>
</dbReference>
<evidence type="ECO:0000256" key="3">
    <source>
        <dbReference type="ARBA" id="ARBA00022722"/>
    </source>
</evidence>
<keyword evidence="8" id="KW-0698">rRNA processing</keyword>